<dbReference type="Proteomes" id="UP000887579">
    <property type="component" value="Unplaced"/>
</dbReference>
<proteinExistence type="predicted"/>
<dbReference type="WBParaSite" id="ES5_v2.g23689.t1">
    <property type="protein sequence ID" value="ES5_v2.g23689.t1"/>
    <property type="gene ID" value="ES5_v2.g23689"/>
</dbReference>
<sequence>MKLYRCFTVFSIILVLIIYFPCFIEAVNCKTGGECTPISKFNANIFNFGNNLEEKKCDAACAVFWCLIDHKKVFLGAGCYSDYEKICATTSSDAKIDVSDAVYMIEPVIAKSDNHFVVACNHEDFCSTQVYINEAQKHFAFFTSEFQKDANFSFVDACEYPEKVSDPSSTGFMTQMNCLVIFGMMFLGIICGQIWSIIFFVYLL</sequence>
<accession>A0AC34G2R7</accession>
<name>A0AC34G2R7_9BILA</name>
<evidence type="ECO:0000313" key="1">
    <source>
        <dbReference type="Proteomes" id="UP000887579"/>
    </source>
</evidence>
<organism evidence="1 2">
    <name type="scientific">Panagrolaimus sp. ES5</name>
    <dbReference type="NCBI Taxonomy" id="591445"/>
    <lineage>
        <taxon>Eukaryota</taxon>
        <taxon>Metazoa</taxon>
        <taxon>Ecdysozoa</taxon>
        <taxon>Nematoda</taxon>
        <taxon>Chromadorea</taxon>
        <taxon>Rhabditida</taxon>
        <taxon>Tylenchina</taxon>
        <taxon>Panagrolaimomorpha</taxon>
        <taxon>Panagrolaimoidea</taxon>
        <taxon>Panagrolaimidae</taxon>
        <taxon>Panagrolaimus</taxon>
    </lineage>
</organism>
<evidence type="ECO:0000313" key="2">
    <source>
        <dbReference type="WBParaSite" id="ES5_v2.g23689.t1"/>
    </source>
</evidence>
<reference evidence="2" key="1">
    <citation type="submission" date="2022-11" db="UniProtKB">
        <authorList>
            <consortium name="WormBaseParasite"/>
        </authorList>
    </citation>
    <scope>IDENTIFICATION</scope>
</reference>
<protein>
    <submittedName>
        <fullName evidence="2">Transmembrane protein</fullName>
    </submittedName>
</protein>